<evidence type="ECO:0000313" key="5">
    <source>
        <dbReference type="Proteomes" id="UP000030428"/>
    </source>
</evidence>
<dbReference type="CDD" id="cd00093">
    <property type="entry name" value="HTH_XRE"/>
    <property type="match status" value="1"/>
</dbReference>
<comment type="caution">
    <text evidence="4">The sequence shown here is derived from an EMBL/GenBank/DDBJ whole genome shotgun (WGS) entry which is preliminary data.</text>
</comment>
<dbReference type="Gene3D" id="1.10.260.40">
    <property type="entry name" value="lambda repressor-like DNA-binding domains"/>
    <property type="match status" value="1"/>
</dbReference>
<dbReference type="EMBL" id="JSZA02000097">
    <property type="protein sequence ID" value="KHD05108.1"/>
    <property type="molecule type" value="Genomic_DNA"/>
</dbReference>
<evidence type="ECO:0000313" key="4">
    <source>
        <dbReference type="EMBL" id="KHD05108.1"/>
    </source>
</evidence>
<name>A0A0A6P2W3_9GAMM</name>
<proteinExistence type="predicted"/>
<gene>
    <name evidence="4" type="ORF">PN36_21535</name>
</gene>
<protein>
    <recommendedName>
        <fullName evidence="3">HTH cro/C1-type domain-containing protein</fullName>
    </recommendedName>
</protein>
<dbReference type="Pfam" id="PF01381">
    <property type="entry name" value="HTH_3"/>
    <property type="match status" value="1"/>
</dbReference>
<reference evidence="4 5" key="1">
    <citation type="journal article" date="2016" name="Front. Microbiol.">
        <title>Single-Cell (Meta-)Genomics of a Dimorphic Candidatus Thiomargarita nelsonii Reveals Genomic Plasticity.</title>
        <authorList>
            <person name="Flood B.E."/>
            <person name="Fliss P."/>
            <person name="Jones D.S."/>
            <person name="Dick G.J."/>
            <person name="Jain S."/>
            <person name="Kaster A.K."/>
            <person name="Winkel M."/>
            <person name="Mussmann M."/>
            <person name="Bailey J."/>
        </authorList>
    </citation>
    <scope>NUCLEOTIDE SEQUENCE [LARGE SCALE GENOMIC DNA]</scope>
    <source>
        <strain evidence="4">Hydrate Ridge</strain>
    </source>
</reference>
<keyword evidence="1" id="KW-0238">DNA-binding</keyword>
<dbReference type="PROSITE" id="PS50943">
    <property type="entry name" value="HTH_CROC1"/>
    <property type="match status" value="1"/>
</dbReference>
<dbReference type="SMART" id="SM00530">
    <property type="entry name" value="HTH_XRE"/>
    <property type="match status" value="1"/>
</dbReference>
<keyword evidence="2" id="KW-0175">Coiled coil</keyword>
<sequence length="133" mass="15413">MKVHEKILFMRKSKGWTQEDMAEKLNLSVNGYANIERGETDVQISRLEKIAETFGIELLELFSFGEKNVFYLAADNSQNSSFNCKILQSTDLSDDKKELEHELEKARMLLQQQEKENAYLKEIINSLMTKESS</sequence>
<dbReference type="InterPro" id="IPR010982">
    <property type="entry name" value="Lambda_DNA-bd_dom_sf"/>
</dbReference>
<evidence type="ECO:0000259" key="3">
    <source>
        <dbReference type="PROSITE" id="PS50943"/>
    </source>
</evidence>
<dbReference type="GO" id="GO:0003677">
    <property type="term" value="F:DNA binding"/>
    <property type="evidence" value="ECO:0007669"/>
    <property type="project" value="UniProtKB-KW"/>
</dbReference>
<feature type="coiled-coil region" evidence="2">
    <location>
        <begin position="89"/>
        <end position="130"/>
    </location>
</feature>
<dbReference type="InterPro" id="IPR001387">
    <property type="entry name" value="Cro/C1-type_HTH"/>
</dbReference>
<dbReference type="Proteomes" id="UP000030428">
    <property type="component" value="Unassembled WGS sequence"/>
</dbReference>
<evidence type="ECO:0000256" key="1">
    <source>
        <dbReference type="ARBA" id="ARBA00023125"/>
    </source>
</evidence>
<dbReference type="AlphaFoldDB" id="A0A0A6P2W3"/>
<accession>A0A0A6P2W3</accession>
<organism evidence="4 5">
    <name type="scientific">Candidatus Thiomargarita nelsonii</name>
    <dbReference type="NCBI Taxonomy" id="1003181"/>
    <lineage>
        <taxon>Bacteria</taxon>
        <taxon>Pseudomonadati</taxon>
        <taxon>Pseudomonadota</taxon>
        <taxon>Gammaproteobacteria</taxon>
        <taxon>Thiotrichales</taxon>
        <taxon>Thiotrichaceae</taxon>
        <taxon>Thiomargarita</taxon>
    </lineage>
</organism>
<keyword evidence="5" id="KW-1185">Reference proteome</keyword>
<feature type="domain" description="HTH cro/C1-type" evidence="3">
    <location>
        <begin position="7"/>
        <end position="61"/>
    </location>
</feature>
<dbReference type="SUPFAM" id="SSF47413">
    <property type="entry name" value="lambda repressor-like DNA-binding domains"/>
    <property type="match status" value="1"/>
</dbReference>
<dbReference type="PANTHER" id="PTHR46558:SF4">
    <property type="entry name" value="DNA-BIDING PHAGE PROTEIN"/>
    <property type="match status" value="1"/>
</dbReference>
<evidence type="ECO:0000256" key="2">
    <source>
        <dbReference type="SAM" id="Coils"/>
    </source>
</evidence>
<dbReference type="PANTHER" id="PTHR46558">
    <property type="entry name" value="TRACRIPTIONAL REGULATORY PROTEIN-RELATED-RELATED"/>
    <property type="match status" value="1"/>
</dbReference>